<dbReference type="Proteomes" id="UP000694888">
    <property type="component" value="Unplaced"/>
</dbReference>
<sequence>MLSSKPATASGNKPLLTPEEKLRSAYVTLFREMQFRSTKNALMNYYQAEALDQQGRQIKILANVLTGLSTSGILASAVQKGKMLASKVGLCGLVSLPICAAVQVFTSSTSEFLPSHQERAKKHVSAAAAWNRISERSRAARLRILADPKCNMEKYVSLHEELLLEKENVSKTVVIPKEIHYEFNADIDKVYTTIRRRKEVFKQFQKFQLIDEKEDEDLDIYYL</sequence>
<name>A0ABM1A0C6_APLCA</name>
<dbReference type="GeneID" id="106011814"/>
<reference evidence="2" key="1">
    <citation type="submission" date="2025-08" db="UniProtKB">
        <authorList>
            <consortium name="RefSeq"/>
        </authorList>
    </citation>
    <scope>IDENTIFICATION</scope>
</reference>
<gene>
    <name evidence="2" type="primary">LOC106011814</name>
</gene>
<dbReference type="RefSeq" id="XP_012938241.1">
    <property type="nucleotide sequence ID" value="XM_013082787.2"/>
</dbReference>
<accession>A0ABM1A0C6</accession>
<keyword evidence="1" id="KW-1185">Reference proteome</keyword>
<evidence type="ECO:0000313" key="1">
    <source>
        <dbReference type="Proteomes" id="UP000694888"/>
    </source>
</evidence>
<proteinExistence type="predicted"/>
<organism evidence="1 2">
    <name type="scientific">Aplysia californica</name>
    <name type="common">California sea hare</name>
    <dbReference type="NCBI Taxonomy" id="6500"/>
    <lineage>
        <taxon>Eukaryota</taxon>
        <taxon>Metazoa</taxon>
        <taxon>Spiralia</taxon>
        <taxon>Lophotrochozoa</taxon>
        <taxon>Mollusca</taxon>
        <taxon>Gastropoda</taxon>
        <taxon>Heterobranchia</taxon>
        <taxon>Euthyneura</taxon>
        <taxon>Tectipleura</taxon>
        <taxon>Aplysiida</taxon>
        <taxon>Aplysioidea</taxon>
        <taxon>Aplysiidae</taxon>
        <taxon>Aplysia</taxon>
    </lineage>
</organism>
<protein>
    <submittedName>
        <fullName evidence="2">Uncharacterized protein LOC106011814</fullName>
    </submittedName>
</protein>
<evidence type="ECO:0000313" key="2">
    <source>
        <dbReference type="RefSeq" id="XP_012938241.1"/>
    </source>
</evidence>